<protein>
    <recommendedName>
        <fullName evidence="3">SWIM-type domain-containing protein</fullName>
    </recommendedName>
</protein>
<keyword evidence="2" id="KW-1185">Reference proteome</keyword>
<organism evidence="1 2">
    <name type="scientific">Thamnidium elegans</name>
    <dbReference type="NCBI Taxonomy" id="101142"/>
    <lineage>
        <taxon>Eukaryota</taxon>
        <taxon>Fungi</taxon>
        <taxon>Fungi incertae sedis</taxon>
        <taxon>Mucoromycota</taxon>
        <taxon>Mucoromycotina</taxon>
        <taxon>Mucoromycetes</taxon>
        <taxon>Mucorales</taxon>
        <taxon>Mucorineae</taxon>
        <taxon>Mucoraceae</taxon>
        <taxon>Thamnidium</taxon>
    </lineage>
</organism>
<name>A0A8H7SVZ5_9FUNG</name>
<sequence length="163" mass="18556">MSPTVVITTTATATVVTIPYITYLNESNDSSHIVKPLNLEGGQCFGCLIEFEAINEEILPLLIEQAEDSQNENEVIYKVKSFTTDDIIYNVSVIEDKMKAYNCPDFTWNNIACEHMYLLKRYNRNIISTDLPTPEVFIDNTRTEQQQPIEIELQAFPQTIVNG</sequence>
<gene>
    <name evidence="1" type="ORF">INT48_006519</name>
</gene>
<comment type="caution">
    <text evidence="1">The sequence shown here is derived from an EMBL/GenBank/DDBJ whole genome shotgun (WGS) entry which is preliminary data.</text>
</comment>
<proteinExistence type="predicted"/>
<accession>A0A8H7SVZ5</accession>
<reference evidence="1" key="1">
    <citation type="submission" date="2021-01" db="EMBL/GenBank/DDBJ databases">
        <title>Metabolic potential, ecology and presence of endohyphal bacteria is reflected in genomic diversity of Mucoromycotina.</title>
        <authorList>
            <person name="Muszewska A."/>
            <person name="Okrasinska A."/>
            <person name="Steczkiewicz K."/>
            <person name="Drgas O."/>
            <person name="Orlowska M."/>
            <person name="Perlinska-Lenart U."/>
            <person name="Aleksandrzak-Piekarczyk T."/>
            <person name="Szatraj K."/>
            <person name="Zielenkiewicz U."/>
            <person name="Pilsyk S."/>
            <person name="Malc E."/>
            <person name="Mieczkowski P."/>
            <person name="Kruszewska J.S."/>
            <person name="Biernat P."/>
            <person name="Pawlowska J."/>
        </authorList>
    </citation>
    <scope>NUCLEOTIDE SEQUENCE</scope>
    <source>
        <strain evidence="1">WA0000018081</strain>
    </source>
</reference>
<dbReference type="EMBL" id="JAEPRE010000038">
    <property type="protein sequence ID" value="KAG2235138.1"/>
    <property type="molecule type" value="Genomic_DNA"/>
</dbReference>
<evidence type="ECO:0000313" key="2">
    <source>
        <dbReference type="Proteomes" id="UP000613177"/>
    </source>
</evidence>
<evidence type="ECO:0008006" key="3">
    <source>
        <dbReference type="Google" id="ProtNLM"/>
    </source>
</evidence>
<evidence type="ECO:0000313" key="1">
    <source>
        <dbReference type="EMBL" id="KAG2235138.1"/>
    </source>
</evidence>
<dbReference type="Proteomes" id="UP000613177">
    <property type="component" value="Unassembled WGS sequence"/>
</dbReference>
<dbReference type="AlphaFoldDB" id="A0A8H7SVZ5"/>